<proteinExistence type="predicted"/>
<dbReference type="Proteomes" id="UP001458880">
    <property type="component" value="Unassembled WGS sequence"/>
</dbReference>
<reference evidence="2 3" key="1">
    <citation type="journal article" date="2024" name="BMC Genomics">
        <title>De novo assembly and annotation of Popillia japonica's genome with initial clues to its potential as an invasive pest.</title>
        <authorList>
            <person name="Cucini C."/>
            <person name="Boschi S."/>
            <person name="Funari R."/>
            <person name="Cardaioli E."/>
            <person name="Iannotti N."/>
            <person name="Marturano G."/>
            <person name="Paoli F."/>
            <person name="Bruttini M."/>
            <person name="Carapelli A."/>
            <person name="Frati F."/>
            <person name="Nardi F."/>
        </authorList>
    </citation>
    <scope>NUCLEOTIDE SEQUENCE [LARGE SCALE GENOMIC DNA]</scope>
    <source>
        <strain evidence="2">DMR45628</strain>
    </source>
</reference>
<accession>A0AAW1M0T3</accession>
<comment type="caution">
    <text evidence="2">The sequence shown here is derived from an EMBL/GenBank/DDBJ whole genome shotgun (WGS) entry which is preliminary data.</text>
</comment>
<feature type="region of interest" description="Disordered" evidence="1">
    <location>
        <begin position="49"/>
        <end position="74"/>
    </location>
</feature>
<name>A0AAW1M0T3_POPJA</name>
<evidence type="ECO:0000313" key="2">
    <source>
        <dbReference type="EMBL" id="KAK9739452.1"/>
    </source>
</evidence>
<sequence length="135" mass="14899">MNEFISSIDVPDRASVANYRKPLFGAGKNSMAKRSKFDDVKFFEGISESVSTTSSEKPVTHVKRKNHQNSSSSVDANNYDEIKLLLAKLLDKIGTMEKDPKRNNVEESHLSRQIASTLSQHDGRDGISSGGTNLL</sequence>
<feature type="compositionally biased region" description="Basic and acidic residues" evidence="1">
    <location>
        <begin position="96"/>
        <end position="110"/>
    </location>
</feature>
<evidence type="ECO:0000256" key="1">
    <source>
        <dbReference type="SAM" id="MobiDB-lite"/>
    </source>
</evidence>
<dbReference type="AlphaFoldDB" id="A0AAW1M0T3"/>
<gene>
    <name evidence="2" type="ORF">QE152_g9037</name>
</gene>
<protein>
    <submittedName>
        <fullName evidence="2">Thrombospondin type 1 domain</fullName>
    </submittedName>
</protein>
<organism evidence="2 3">
    <name type="scientific">Popillia japonica</name>
    <name type="common">Japanese beetle</name>
    <dbReference type="NCBI Taxonomy" id="7064"/>
    <lineage>
        <taxon>Eukaryota</taxon>
        <taxon>Metazoa</taxon>
        <taxon>Ecdysozoa</taxon>
        <taxon>Arthropoda</taxon>
        <taxon>Hexapoda</taxon>
        <taxon>Insecta</taxon>
        <taxon>Pterygota</taxon>
        <taxon>Neoptera</taxon>
        <taxon>Endopterygota</taxon>
        <taxon>Coleoptera</taxon>
        <taxon>Polyphaga</taxon>
        <taxon>Scarabaeiformia</taxon>
        <taxon>Scarabaeidae</taxon>
        <taxon>Rutelinae</taxon>
        <taxon>Popillia</taxon>
    </lineage>
</organism>
<feature type="region of interest" description="Disordered" evidence="1">
    <location>
        <begin position="96"/>
        <end position="135"/>
    </location>
</feature>
<keyword evidence="3" id="KW-1185">Reference proteome</keyword>
<evidence type="ECO:0000313" key="3">
    <source>
        <dbReference type="Proteomes" id="UP001458880"/>
    </source>
</evidence>
<feature type="compositionally biased region" description="Polar residues" evidence="1">
    <location>
        <begin position="111"/>
        <end position="120"/>
    </location>
</feature>
<dbReference type="EMBL" id="JASPKY010000075">
    <property type="protein sequence ID" value="KAK9739452.1"/>
    <property type="molecule type" value="Genomic_DNA"/>
</dbReference>